<protein>
    <recommendedName>
        <fullName evidence="2">protein-glutamate methylesterase</fullName>
        <ecNumber evidence="2">3.1.1.61</ecNumber>
    </recommendedName>
</protein>
<evidence type="ECO:0000256" key="2">
    <source>
        <dbReference type="ARBA" id="ARBA00039140"/>
    </source>
</evidence>
<dbReference type="InterPro" id="IPR035909">
    <property type="entry name" value="CheB_C"/>
</dbReference>
<dbReference type="EC" id="3.1.1.61" evidence="2"/>
<proteinExistence type="predicted"/>
<name>A0A2I8F3L2_9BURK</name>
<gene>
    <name evidence="6" type="ORF">C2L65_43080</name>
</gene>
<evidence type="ECO:0000256" key="3">
    <source>
        <dbReference type="ARBA" id="ARBA00048267"/>
    </source>
</evidence>
<dbReference type="PANTHER" id="PTHR42872">
    <property type="entry name" value="PROTEIN-GLUTAMATE METHYLESTERASE/PROTEIN-GLUTAMINE GLUTAMINASE"/>
    <property type="match status" value="1"/>
</dbReference>
<dbReference type="GO" id="GO:0006935">
    <property type="term" value="P:chemotaxis"/>
    <property type="evidence" value="ECO:0007669"/>
    <property type="project" value="InterPro"/>
</dbReference>
<dbReference type="Proteomes" id="UP000243502">
    <property type="component" value="Chromosome 4"/>
</dbReference>
<dbReference type="SUPFAM" id="SSF52738">
    <property type="entry name" value="Methylesterase CheB, C-terminal domain"/>
    <property type="match status" value="1"/>
</dbReference>
<accession>A0A2I8F3L2</accession>
<keyword evidence="1" id="KW-0378">Hydrolase</keyword>
<dbReference type="OrthoDB" id="9791760at2"/>
<dbReference type="PROSITE" id="PS50122">
    <property type="entry name" value="CHEB"/>
    <property type="match status" value="1"/>
</dbReference>
<dbReference type="GO" id="GO:0000156">
    <property type="term" value="F:phosphorelay response regulator activity"/>
    <property type="evidence" value="ECO:0007669"/>
    <property type="project" value="InterPro"/>
</dbReference>
<dbReference type="GO" id="GO:0005737">
    <property type="term" value="C:cytoplasm"/>
    <property type="evidence" value="ECO:0007669"/>
    <property type="project" value="InterPro"/>
</dbReference>
<evidence type="ECO:0000313" key="6">
    <source>
        <dbReference type="EMBL" id="AUT66467.1"/>
    </source>
</evidence>
<dbReference type="Gene3D" id="3.40.50.180">
    <property type="entry name" value="Methylesterase CheB, C-terminal domain"/>
    <property type="match status" value="1"/>
</dbReference>
<dbReference type="AlphaFoldDB" id="A0A2I8F3L2"/>
<feature type="domain" description="CheB-type methylesterase" evidence="5">
    <location>
        <begin position="1"/>
        <end position="132"/>
    </location>
</feature>
<dbReference type="InterPro" id="IPR000673">
    <property type="entry name" value="Sig_transdc_resp-reg_Me-estase"/>
</dbReference>
<dbReference type="Pfam" id="PF01339">
    <property type="entry name" value="CheB_methylest"/>
    <property type="match status" value="1"/>
</dbReference>
<dbReference type="KEGG" id="pter:C2L65_43080"/>
<evidence type="ECO:0000256" key="1">
    <source>
        <dbReference type="ARBA" id="ARBA00022801"/>
    </source>
</evidence>
<organism evidence="6 7">
    <name type="scientific">Paraburkholderia terrae</name>
    <dbReference type="NCBI Taxonomy" id="311230"/>
    <lineage>
        <taxon>Bacteria</taxon>
        <taxon>Pseudomonadati</taxon>
        <taxon>Pseudomonadota</taxon>
        <taxon>Betaproteobacteria</taxon>
        <taxon>Burkholderiales</taxon>
        <taxon>Burkholderiaceae</taxon>
        <taxon>Paraburkholderia</taxon>
    </lineage>
</organism>
<dbReference type="EMBL" id="CP026114">
    <property type="protein sequence ID" value="AUT66467.1"/>
    <property type="molecule type" value="Genomic_DNA"/>
</dbReference>
<evidence type="ECO:0000313" key="7">
    <source>
        <dbReference type="Proteomes" id="UP000243502"/>
    </source>
</evidence>
<reference evidence="6 7" key="1">
    <citation type="submission" date="2018-01" db="EMBL/GenBank/DDBJ databases">
        <title>Species boundaries and ecological features among Paraburkholderia terrae DSMZ17804T, P. hospita DSMZ17164T and P. caribensis DSMZ13236T.</title>
        <authorList>
            <person name="Pratama A.A."/>
        </authorList>
    </citation>
    <scope>NUCLEOTIDE SEQUENCE [LARGE SCALE GENOMIC DNA]</scope>
    <source>
        <strain evidence="6 7">DSM 17804</strain>
    </source>
</reference>
<dbReference type="PANTHER" id="PTHR42872:SF6">
    <property type="entry name" value="PROTEIN-GLUTAMATE METHYLESTERASE_PROTEIN-GLUTAMINE GLUTAMINASE"/>
    <property type="match status" value="1"/>
</dbReference>
<dbReference type="GO" id="GO:0008984">
    <property type="term" value="F:protein-glutamate methylesterase activity"/>
    <property type="evidence" value="ECO:0007669"/>
    <property type="project" value="UniProtKB-EC"/>
</dbReference>
<sequence>MRVQHAVHEQPFQHSVVYIAPPDRHLIIQDGKTLLTTGPKENFTRPAADPLFRSAAINYGHRVIGIVLTGHLDGGAAGLKAVNACGGFVAIQDPAESAAPGMPENALRAVRADIVASVAELAAVVVKRLDEPVGAKTKPSNIRHIAAIGTRSPLPARNAVGSFGESVKMRHLDSGVAPVTPFPLWRSKMCSESRLRTP</sequence>
<dbReference type="RefSeq" id="WP_052426838.1">
    <property type="nucleotide sequence ID" value="NZ_CP026114.1"/>
</dbReference>
<comment type="catalytic activity">
    <reaction evidence="3">
        <text>[protein]-L-glutamate 5-O-methyl ester + H2O = L-glutamyl-[protein] + methanol + H(+)</text>
        <dbReference type="Rhea" id="RHEA:23236"/>
        <dbReference type="Rhea" id="RHEA-COMP:10208"/>
        <dbReference type="Rhea" id="RHEA-COMP:10311"/>
        <dbReference type="ChEBI" id="CHEBI:15377"/>
        <dbReference type="ChEBI" id="CHEBI:15378"/>
        <dbReference type="ChEBI" id="CHEBI:17790"/>
        <dbReference type="ChEBI" id="CHEBI:29973"/>
        <dbReference type="ChEBI" id="CHEBI:82795"/>
        <dbReference type="EC" id="3.1.1.61"/>
    </reaction>
</comment>
<comment type="caution">
    <text evidence="4">Lacks conserved residue(s) required for the propagation of feature annotation.</text>
</comment>
<evidence type="ECO:0000259" key="5">
    <source>
        <dbReference type="PROSITE" id="PS50122"/>
    </source>
</evidence>
<evidence type="ECO:0000256" key="4">
    <source>
        <dbReference type="PROSITE-ProRule" id="PRU00050"/>
    </source>
</evidence>
<dbReference type="CDD" id="cd16433">
    <property type="entry name" value="CheB"/>
    <property type="match status" value="1"/>
</dbReference>